<evidence type="ECO:0000256" key="4">
    <source>
        <dbReference type="HAMAP-Rule" id="MF_01341"/>
    </source>
</evidence>
<feature type="compositionally biased region" description="Basic residues" evidence="6">
    <location>
        <begin position="8"/>
        <end position="20"/>
    </location>
</feature>
<reference evidence="8 9" key="1">
    <citation type="journal article" date="2016" name="Nat. Commun.">
        <title>Thousands of microbial genomes shed light on interconnected biogeochemical processes in an aquifer system.</title>
        <authorList>
            <person name="Anantharaman K."/>
            <person name="Brown C.T."/>
            <person name="Hug L.A."/>
            <person name="Sharon I."/>
            <person name="Castelle C.J."/>
            <person name="Probst A.J."/>
            <person name="Thomas B.C."/>
            <person name="Singh A."/>
            <person name="Wilkins M.J."/>
            <person name="Karaoz U."/>
            <person name="Brodie E.L."/>
            <person name="Williams K.H."/>
            <person name="Hubbard S.S."/>
            <person name="Banfield J.F."/>
        </authorList>
    </citation>
    <scope>NUCLEOTIDE SEQUENCE [LARGE SCALE GENOMIC DNA]</scope>
</reference>
<dbReference type="GO" id="GO:0006412">
    <property type="term" value="P:translation"/>
    <property type="evidence" value="ECO:0007669"/>
    <property type="project" value="UniProtKB-UniRule"/>
</dbReference>
<dbReference type="PROSITE" id="PS00475">
    <property type="entry name" value="RIBOSOMAL_L15"/>
    <property type="match status" value="1"/>
</dbReference>
<comment type="function">
    <text evidence="4">Binds to the 23S rRNA.</text>
</comment>
<proteinExistence type="inferred from homology"/>
<evidence type="ECO:0000256" key="3">
    <source>
        <dbReference type="ARBA" id="ARBA00023274"/>
    </source>
</evidence>
<comment type="similarity">
    <text evidence="1 4 5">Belongs to the universal ribosomal protein uL15 family.</text>
</comment>
<evidence type="ECO:0000259" key="7">
    <source>
        <dbReference type="Pfam" id="PF00828"/>
    </source>
</evidence>
<comment type="caution">
    <text evidence="8">The sequence shown here is derived from an EMBL/GenBank/DDBJ whole genome shotgun (WGS) entry which is preliminary data.</text>
</comment>
<dbReference type="STRING" id="1817822.A2826_01515"/>
<dbReference type="GO" id="GO:0019843">
    <property type="term" value="F:rRNA binding"/>
    <property type="evidence" value="ECO:0007669"/>
    <property type="project" value="UniProtKB-UniRule"/>
</dbReference>
<dbReference type="Proteomes" id="UP000177912">
    <property type="component" value="Unassembled WGS sequence"/>
</dbReference>
<dbReference type="SUPFAM" id="SSF52080">
    <property type="entry name" value="Ribosomal proteins L15p and L18e"/>
    <property type="match status" value="1"/>
</dbReference>
<evidence type="ECO:0000256" key="5">
    <source>
        <dbReference type="RuleBase" id="RU003888"/>
    </source>
</evidence>
<organism evidence="8 9">
    <name type="scientific">Candidatus Doudnabacteria bacterium RIFCSPHIGHO2_01_FULL_43_23</name>
    <dbReference type="NCBI Taxonomy" id="1817822"/>
    <lineage>
        <taxon>Bacteria</taxon>
        <taxon>Candidatus Doudnaibacteriota</taxon>
    </lineage>
</organism>
<keyword evidence="3 4" id="KW-0687">Ribonucleoprotein</keyword>
<dbReference type="GO" id="GO:0022625">
    <property type="term" value="C:cytosolic large ribosomal subunit"/>
    <property type="evidence" value="ECO:0007669"/>
    <property type="project" value="TreeGrafter"/>
</dbReference>
<dbReference type="PANTHER" id="PTHR12934:SF11">
    <property type="entry name" value="LARGE RIBOSOMAL SUBUNIT PROTEIN UL15M"/>
    <property type="match status" value="1"/>
</dbReference>
<dbReference type="PANTHER" id="PTHR12934">
    <property type="entry name" value="50S RIBOSOMAL PROTEIN L15"/>
    <property type="match status" value="1"/>
</dbReference>
<evidence type="ECO:0000313" key="8">
    <source>
        <dbReference type="EMBL" id="OGE81664.1"/>
    </source>
</evidence>
<dbReference type="EMBL" id="MFEI01000005">
    <property type="protein sequence ID" value="OGE81664.1"/>
    <property type="molecule type" value="Genomic_DNA"/>
</dbReference>
<dbReference type="NCBIfam" id="TIGR01071">
    <property type="entry name" value="rplO_bact"/>
    <property type="match status" value="1"/>
</dbReference>
<sequence length="161" mass="17185">MSLSLHNLKSHFSKKKRMRIGRGNSAGKGTYAGKGIKGQKARSGGSIAPGFEGGRTTIITQTPKARGKGFISGRVASRGINVERLNIFSDGEVVSLRKLVKAGLVKHGPVRILSNGDLKKKLQVQVSASPQAIKKIEDAGGSVKVKIKEKIDKSVKENVKN</sequence>
<keyword evidence="2 4" id="KW-0689">Ribosomal protein</keyword>
<gene>
    <name evidence="4" type="primary">rplO</name>
    <name evidence="8" type="ORF">A2826_01515</name>
</gene>
<feature type="compositionally biased region" description="Gly residues" evidence="6">
    <location>
        <begin position="24"/>
        <end position="36"/>
    </location>
</feature>
<dbReference type="Pfam" id="PF00828">
    <property type="entry name" value="Ribosomal_L27A"/>
    <property type="match status" value="1"/>
</dbReference>
<name>A0A1F5NVR5_9BACT</name>
<keyword evidence="4" id="KW-0694">RNA-binding</keyword>
<dbReference type="InterPro" id="IPR001196">
    <property type="entry name" value="Ribosomal_uL15_CS"/>
</dbReference>
<evidence type="ECO:0000256" key="6">
    <source>
        <dbReference type="SAM" id="MobiDB-lite"/>
    </source>
</evidence>
<dbReference type="GO" id="GO:0003735">
    <property type="term" value="F:structural constituent of ribosome"/>
    <property type="evidence" value="ECO:0007669"/>
    <property type="project" value="InterPro"/>
</dbReference>
<dbReference type="Gene3D" id="3.100.10.10">
    <property type="match status" value="1"/>
</dbReference>
<feature type="region of interest" description="Disordered" evidence="6">
    <location>
        <begin position="1"/>
        <end position="47"/>
    </location>
</feature>
<comment type="subunit">
    <text evidence="4">Part of the 50S ribosomal subunit.</text>
</comment>
<dbReference type="InterPro" id="IPR036227">
    <property type="entry name" value="Ribosomal_uL15/eL18_sf"/>
</dbReference>
<accession>A0A1F5NVR5</accession>
<feature type="domain" description="Large ribosomal subunit protein uL15/eL18" evidence="7">
    <location>
        <begin position="80"/>
        <end position="143"/>
    </location>
</feature>
<dbReference type="InterPro" id="IPR005749">
    <property type="entry name" value="Ribosomal_uL15_bac-type"/>
</dbReference>
<evidence type="ECO:0000256" key="2">
    <source>
        <dbReference type="ARBA" id="ARBA00022980"/>
    </source>
</evidence>
<dbReference type="HAMAP" id="MF_01341">
    <property type="entry name" value="Ribosomal_uL15"/>
    <property type="match status" value="1"/>
</dbReference>
<protein>
    <recommendedName>
        <fullName evidence="4">Large ribosomal subunit protein uL15</fullName>
    </recommendedName>
</protein>
<dbReference type="InterPro" id="IPR021131">
    <property type="entry name" value="Ribosomal_uL15/eL18"/>
</dbReference>
<dbReference type="InterPro" id="IPR030878">
    <property type="entry name" value="Ribosomal_uL15"/>
</dbReference>
<evidence type="ECO:0000313" key="9">
    <source>
        <dbReference type="Proteomes" id="UP000177912"/>
    </source>
</evidence>
<dbReference type="AlphaFoldDB" id="A0A1F5NVR5"/>
<keyword evidence="4" id="KW-0699">rRNA-binding</keyword>
<evidence type="ECO:0000256" key="1">
    <source>
        <dbReference type="ARBA" id="ARBA00007320"/>
    </source>
</evidence>